<sequence length="108" mass="11565">MRNRLIGVVMAAALLYACTAQESYKNAVACTEIEVGMTQEQVRQLMGEPTGNDPATDGGNTWSYLFGSATDTQPIKIIFGADGRVTSKQCAPEAQGDKRPDSGDYGKE</sequence>
<dbReference type="KEGG" id="hyh:D3Y59_07605"/>
<feature type="compositionally biased region" description="Basic and acidic residues" evidence="3">
    <location>
        <begin position="95"/>
        <end position="108"/>
    </location>
</feature>
<keyword evidence="7" id="KW-1185">Reference proteome</keyword>
<dbReference type="EMBL" id="CP032317">
    <property type="protein sequence ID" value="AYA36933.1"/>
    <property type="molecule type" value="Genomic_DNA"/>
</dbReference>
<organism evidence="6 7">
    <name type="scientific">Hymenobacter oligotrophus</name>
    <dbReference type="NCBI Taxonomy" id="2319843"/>
    <lineage>
        <taxon>Bacteria</taxon>
        <taxon>Pseudomonadati</taxon>
        <taxon>Bacteroidota</taxon>
        <taxon>Cytophagia</taxon>
        <taxon>Cytophagales</taxon>
        <taxon>Hymenobacteraceae</taxon>
        <taxon>Hymenobacter</taxon>
    </lineage>
</organism>
<dbReference type="Proteomes" id="UP000262802">
    <property type="component" value="Chromosome"/>
</dbReference>
<evidence type="ECO:0000256" key="2">
    <source>
        <dbReference type="ARBA" id="ARBA00023136"/>
    </source>
</evidence>
<dbReference type="InterPro" id="IPR007450">
    <property type="entry name" value="BamE_dom"/>
</dbReference>
<feature type="region of interest" description="Disordered" evidence="3">
    <location>
        <begin position="88"/>
        <end position="108"/>
    </location>
</feature>
<evidence type="ECO:0000313" key="7">
    <source>
        <dbReference type="Proteomes" id="UP000262802"/>
    </source>
</evidence>
<proteinExistence type="predicted"/>
<dbReference type="InterPro" id="IPR037873">
    <property type="entry name" value="BamE-like"/>
</dbReference>
<evidence type="ECO:0000313" key="6">
    <source>
        <dbReference type="EMBL" id="AYA36933.1"/>
    </source>
</evidence>
<keyword evidence="1 4" id="KW-0732">Signal</keyword>
<evidence type="ECO:0000259" key="5">
    <source>
        <dbReference type="Pfam" id="PF04355"/>
    </source>
</evidence>
<dbReference type="OrthoDB" id="886306at2"/>
<dbReference type="PROSITE" id="PS51257">
    <property type="entry name" value="PROKAR_LIPOPROTEIN"/>
    <property type="match status" value="1"/>
</dbReference>
<evidence type="ECO:0000256" key="3">
    <source>
        <dbReference type="SAM" id="MobiDB-lite"/>
    </source>
</evidence>
<name>A0A3B7R0F3_9BACT</name>
<dbReference type="AlphaFoldDB" id="A0A3B7R0F3"/>
<feature type="signal peptide" evidence="4">
    <location>
        <begin position="1"/>
        <end position="22"/>
    </location>
</feature>
<protein>
    <submittedName>
        <fullName evidence="6">Outer membrane protein assembly factor BamE</fullName>
    </submittedName>
</protein>
<evidence type="ECO:0000256" key="4">
    <source>
        <dbReference type="SAM" id="SignalP"/>
    </source>
</evidence>
<dbReference type="Gene3D" id="3.30.1450.10">
    <property type="match status" value="1"/>
</dbReference>
<accession>A0A3B7R0F3</accession>
<keyword evidence="2" id="KW-0472">Membrane</keyword>
<dbReference type="Pfam" id="PF04355">
    <property type="entry name" value="BamE"/>
    <property type="match status" value="1"/>
</dbReference>
<evidence type="ECO:0000256" key="1">
    <source>
        <dbReference type="ARBA" id="ARBA00022729"/>
    </source>
</evidence>
<gene>
    <name evidence="6" type="ORF">D3Y59_07605</name>
</gene>
<reference evidence="6 7" key="1">
    <citation type="submission" date="2018-09" db="EMBL/GenBank/DDBJ databases">
        <title>Hymenobacter medium sp. nov., isolated from R2A medium.</title>
        <authorList>
            <person name="Yingchao G."/>
        </authorList>
    </citation>
    <scope>NUCLEOTIDE SEQUENCE [LARGE SCALE GENOMIC DNA]</scope>
    <source>
        <strain evidence="7">sh-6</strain>
    </source>
</reference>
<feature type="domain" description="Outer membrane protein assembly factor BamE" evidence="5">
    <location>
        <begin position="31"/>
        <end position="88"/>
    </location>
</feature>
<dbReference type="RefSeq" id="WP_119444511.1">
    <property type="nucleotide sequence ID" value="NZ_CP032317.1"/>
</dbReference>
<dbReference type="GO" id="GO:0019867">
    <property type="term" value="C:outer membrane"/>
    <property type="evidence" value="ECO:0007669"/>
    <property type="project" value="InterPro"/>
</dbReference>
<feature type="chain" id="PRO_5017794487" evidence="4">
    <location>
        <begin position="23"/>
        <end position="108"/>
    </location>
</feature>